<feature type="transmembrane region" description="Helical" evidence="1">
    <location>
        <begin position="270"/>
        <end position="290"/>
    </location>
</feature>
<keyword evidence="1" id="KW-0812">Transmembrane</keyword>
<evidence type="ECO:0000313" key="3">
    <source>
        <dbReference type="EMBL" id="CRG85060.1"/>
    </source>
</evidence>
<dbReference type="VEuPathDB" id="PlasmoDB:PRELSG_0004000"/>
<evidence type="ECO:0008006" key="5">
    <source>
        <dbReference type="Google" id="ProtNLM"/>
    </source>
</evidence>
<accession>A0A1J1GND7</accession>
<proteinExistence type="predicted"/>
<keyword evidence="2" id="KW-0732">Signal</keyword>
<name>A0A1J1GND7_PLARL</name>
<keyword evidence="1" id="KW-1133">Transmembrane helix</keyword>
<sequence length="297" mass="33979">MTSGNFSMILLNIALVLFGISYSERDGSNNNTLETNLNNNTGRGNLDSQNSLLFKDEYNADDFYLNIQDDILQESNNPQVYNLKGPRGGNPSHDHILKERPLKILRGQLYVQRRKLLHMKKKVDEIHKTLSQRLEKFCTLPERGYSFHNFANVDDGANDIYGMSYENNTEYSNVIIYSRQIIKYLNQKKHTKEVYTSAFLPTIQKNIALQRYIKNTIDECLNLIEFIHKKKGKIDNIGEYLKENNTNTSVALYSHDNGSNGIFSSTTAKITFGILGCLLVSGGIAFAFYYKKIMLKN</sequence>
<dbReference type="GeneID" id="39733949"/>
<dbReference type="OrthoDB" id="10537586at2759"/>
<dbReference type="EMBL" id="CVMU01000346">
    <property type="protein sequence ID" value="CRG85060.1"/>
    <property type="molecule type" value="Genomic_DNA"/>
</dbReference>
<evidence type="ECO:0000313" key="4">
    <source>
        <dbReference type="Proteomes" id="UP000220158"/>
    </source>
</evidence>
<protein>
    <recommendedName>
        <fullName evidence="5">PIR protein</fullName>
    </recommendedName>
</protein>
<dbReference type="KEGG" id="prel:PRELSG_0004000"/>
<organism evidence="3 4">
    <name type="scientific">Plasmodium relictum</name>
    <dbReference type="NCBI Taxonomy" id="85471"/>
    <lineage>
        <taxon>Eukaryota</taxon>
        <taxon>Sar</taxon>
        <taxon>Alveolata</taxon>
        <taxon>Apicomplexa</taxon>
        <taxon>Aconoidasida</taxon>
        <taxon>Haemosporida</taxon>
        <taxon>Plasmodiidae</taxon>
        <taxon>Plasmodium</taxon>
        <taxon>Plasmodium (Haemamoeba)</taxon>
    </lineage>
</organism>
<dbReference type="AlphaFoldDB" id="A0A1J1GND7"/>
<evidence type="ECO:0000256" key="2">
    <source>
        <dbReference type="SAM" id="SignalP"/>
    </source>
</evidence>
<feature type="signal peptide" evidence="2">
    <location>
        <begin position="1"/>
        <end position="23"/>
    </location>
</feature>
<dbReference type="Proteomes" id="UP000220158">
    <property type="component" value="Unassembled WGS sequence"/>
</dbReference>
<reference evidence="3 4" key="1">
    <citation type="submission" date="2015-04" db="EMBL/GenBank/DDBJ databases">
        <authorList>
            <consortium name="Pathogen Informatics"/>
        </authorList>
    </citation>
    <scope>NUCLEOTIDE SEQUENCE [LARGE SCALE GENOMIC DNA]</scope>
    <source>
        <strain evidence="3 4">SGS1</strain>
    </source>
</reference>
<evidence type="ECO:0000256" key="1">
    <source>
        <dbReference type="SAM" id="Phobius"/>
    </source>
</evidence>
<gene>
    <name evidence="3" type="ORF">PRELSG_0004000</name>
</gene>
<dbReference type="OMA" id="SERMNEF"/>
<feature type="chain" id="PRO_5012113931" description="PIR protein" evidence="2">
    <location>
        <begin position="24"/>
        <end position="297"/>
    </location>
</feature>
<dbReference type="RefSeq" id="XP_028531227.1">
    <property type="nucleotide sequence ID" value="XM_028676390.1"/>
</dbReference>
<keyword evidence="4" id="KW-1185">Reference proteome</keyword>
<keyword evidence="1" id="KW-0472">Membrane</keyword>